<dbReference type="InterPro" id="IPR017937">
    <property type="entry name" value="Thioredoxin_CS"/>
</dbReference>
<comment type="caution">
    <text evidence="7">The sequence shown here is derived from an EMBL/GenBank/DDBJ whole genome shotgun (WGS) entry which is preliminary data.</text>
</comment>
<keyword evidence="1" id="KW-0813">Transport</keyword>
<dbReference type="PROSITE" id="PS00194">
    <property type="entry name" value="THIOREDOXIN_1"/>
    <property type="match status" value="1"/>
</dbReference>
<sequence>MEALHTLPSFLQQRELRVRAASPSLCCSSHLCGELCLPPFRVVPCSRIVAVKAYMQVEDAGARPLSSICNSSFATSLPAFSPSSGRHHSSRIQSAKKTYSSFDDLLNTSDTALLVDFYATWCGPCQFMVPILDDVGRALKDKLRIVKIDSEKYPTIASRYGVQALPTMILFQNGQPIDRLEGALSAPDLIKRIEGVLSAASSAK</sequence>
<dbReference type="AlphaFoldDB" id="A0A9D4UUZ5"/>
<protein>
    <recommendedName>
        <fullName evidence="6">Thioredoxin domain-containing protein</fullName>
    </recommendedName>
</protein>
<dbReference type="GO" id="GO:0005737">
    <property type="term" value="C:cytoplasm"/>
    <property type="evidence" value="ECO:0007669"/>
    <property type="project" value="TreeGrafter"/>
</dbReference>
<dbReference type="OrthoDB" id="2121326at2759"/>
<dbReference type="GO" id="GO:0015035">
    <property type="term" value="F:protein-disulfide reductase activity"/>
    <property type="evidence" value="ECO:0007669"/>
    <property type="project" value="InterPro"/>
</dbReference>
<dbReference type="Pfam" id="PF00085">
    <property type="entry name" value="Thioredoxin"/>
    <property type="match status" value="1"/>
</dbReference>
<evidence type="ECO:0000256" key="4">
    <source>
        <dbReference type="ARBA" id="ARBA00023157"/>
    </source>
</evidence>
<gene>
    <name evidence="7" type="ORF">GOP47_0010427</name>
</gene>
<keyword evidence="4" id="KW-1015">Disulfide bond</keyword>
<organism evidence="7 8">
    <name type="scientific">Adiantum capillus-veneris</name>
    <name type="common">Maidenhair fern</name>
    <dbReference type="NCBI Taxonomy" id="13818"/>
    <lineage>
        <taxon>Eukaryota</taxon>
        <taxon>Viridiplantae</taxon>
        <taxon>Streptophyta</taxon>
        <taxon>Embryophyta</taxon>
        <taxon>Tracheophyta</taxon>
        <taxon>Polypodiopsida</taxon>
        <taxon>Polypodiidae</taxon>
        <taxon>Polypodiales</taxon>
        <taxon>Pteridineae</taxon>
        <taxon>Pteridaceae</taxon>
        <taxon>Vittarioideae</taxon>
        <taxon>Adiantum</taxon>
    </lineage>
</organism>
<dbReference type="InterPro" id="IPR036249">
    <property type="entry name" value="Thioredoxin-like_sf"/>
</dbReference>
<keyword evidence="8" id="KW-1185">Reference proteome</keyword>
<dbReference type="InterPro" id="IPR013766">
    <property type="entry name" value="Thioredoxin_domain"/>
</dbReference>
<dbReference type="Proteomes" id="UP000886520">
    <property type="component" value="Chromosome 10"/>
</dbReference>
<dbReference type="SUPFAM" id="SSF52833">
    <property type="entry name" value="Thioredoxin-like"/>
    <property type="match status" value="1"/>
</dbReference>
<accession>A0A9D4UUZ5</accession>
<feature type="domain" description="Thioredoxin" evidence="6">
    <location>
        <begin position="71"/>
        <end position="198"/>
    </location>
</feature>
<dbReference type="EMBL" id="JABFUD020000010">
    <property type="protein sequence ID" value="KAI5074466.1"/>
    <property type="molecule type" value="Genomic_DNA"/>
</dbReference>
<keyword evidence="3" id="KW-0249">Electron transport</keyword>
<dbReference type="CDD" id="cd02947">
    <property type="entry name" value="TRX_family"/>
    <property type="match status" value="1"/>
</dbReference>
<proteinExistence type="predicted"/>
<evidence type="ECO:0000256" key="1">
    <source>
        <dbReference type="ARBA" id="ARBA00022448"/>
    </source>
</evidence>
<dbReference type="FunFam" id="3.40.30.10:FF:000001">
    <property type="entry name" value="Thioredoxin"/>
    <property type="match status" value="1"/>
</dbReference>
<reference evidence="7" key="1">
    <citation type="submission" date="2021-01" db="EMBL/GenBank/DDBJ databases">
        <title>Adiantum capillus-veneris genome.</title>
        <authorList>
            <person name="Fang Y."/>
            <person name="Liao Q."/>
        </authorList>
    </citation>
    <scope>NUCLEOTIDE SEQUENCE</scope>
    <source>
        <strain evidence="7">H3</strain>
        <tissue evidence="7">Leaf</tissue>
    </source>
</reference>
<evidence type="ECO:0000259" key="6">
    <source>
        <dbReference type="PROSITE" id="PS51352"/>
    </source>
</evidence>
<dbReference type="Gene3D" id="3.40.30.10">
    <property type="entry name" value="Glutaredoxin"/>
    <property type="match status" value="1"/>
</dbReference>
<evidence type="ECO:0000313" key="7">
    <source>
        <dbReference type="EMBL" id="KAI5074466.1"/>
    </source>
</evidence>
<dbReference type="PRINTS" id="PR00421">
    <property type="entry name" value="THIOREDOXIN"/>
</dbReference>
<evidence type="ECO:0000256" key="3">
    <source>
        <dbReference type="ARBA" id="ARBA00022982"/>
    </source>
</evidence>
<dbReference type="PANTHER" id="PTHR45663:SF15">
    <property type="entry name" value="THIOREDOXIN Y1, CHLOROPLASTIC"/>
    <property type="match status" value="1"/>
</dbReference>
<evidence type="ECO:0000256" key="5">
    <source>
        <dbReference type="ARBA" id="ARBA00023284"/>
    </source>
</evidence>
<dbReference type="PROSITE" id="PS51352">
    <property type="entry name" value="THIOREDOXIN_2"/>
    <property type="match status" value="1"/>
</dbReference>
<dbReference type="NCBIfam" id="TIGR01068">
    <property type="entry name" value="thioredoxin"/>
    <property type="match status" value="1"/>
</dbReference>
<name>A0A9D4UUZ5_ADICA</name>
<dbReference type="InterPro" id="IPR005746">
    <property type="entry name" value="Thioredoxin"/>
</dbReference>
<evidence type="ECO:0000256" key="2">
    <source>
        <dbReference type="ARBA" id="ARBA00022946"/>
    </source>
</evidence>
<dbReference type="PANTHER" id="PTHR45663">
    <property type="entry name" value="GEO12009P1"/>
    <property type="match status" value="1"/>
</dbReference>
<evidence type="ECO:0000313" key="8">
    <source>
        <dbReference type="Proteomes" id="UP000886520"/>
    </source>
</evidence>
<keyword evidence="5" id="KW-0676">Redox-active center</keyword>
<keyword evidence="2" id="KW-0809">Transit peptide</keyword>